<dbReference type="Proteomes" id="UP001162781">
    <property type="component" value="Segment"/>
</dbReference>
<protein>
    <submittedName>
        <fullName evidence="1">Uncharacterized protein</fullName>
    </submittedName>
</protein>
<name>A0A9E6YBE8_9CAUD</name>
<keyword evidence="2" id="KW-1185">Reference proteome</keyword>
<evidence type="ECO:0000313" key="2">
    <source>
        <dbReference type="Proteomes" id="UP001162781"/>
    </source>
</evidence>
<dbReference type="GeneID" id="80831895"/>
<proteinExistence type="predicted"/>
<accession>A0A9E6YBE8</accession>
<dbReference type="EMBL" id="OL741059">
    <property type="protein sequence ID" value="UIU47093.1"/>
    <property type="molecule type" value="Genomic_DNA"/>
</dbReference>
<dbReference type="RefSeq" id="YP_010844750.1">
    <property type="nucleotide sequence ID" value="NC_079180.1"/>
</dbReference>
<reference evidence="1" key="1">
    <citation type="submission" date="2021-12" db="EMBL/GenBank/DDBJ databases">
        <title>Complete genome analysis of a new phage of genus Carltongylesvirus, Escherichia-Phage-SKA49.</title>
        <authorList>
            <person name="Sattar S."/>
            <person name="Khanum S."/>
            <person name="Altermann E."/>
            <person name="Bailie M."/>
        </authorList>
    </citation>
    <scope>NUCLEOTIDE SEQUENCE</scope>
</reference>
<evidence type="ECO:0000313" key="1">
    <source>
        <dbReference type="EMBL" id="UIU47093.1"/>
    </source>
</evidence>
<sequence length="54" mass="6334">MKLSHFKSFKSCVYAAAYGSSNKRLKKMAKEANPRMPAREVARRVKSIYEYLEY</sequence>
<organism evidence="1 2">
    <name type="scientific">Escherichia phage SKA49</name>
    <dbReference type="NCBI Taxonomy" id="2910155"/>
    <lineage>
        <taxon>Viruses</taxon>
        <taxon>Duplodnaviria</taxon>
        <taxon>Heunggongvirae</taxon>
        <taxon>Uroviricota</taxon>
        <taxon>Caudoviricetes</taxon>
        <taxon>Chaseviridae</taxon>
        <taxon>Cleopatravirinae</taxon>
        <taxon>Carltongylesvirus</taxon>
        <taxon>Carltongylesvirus SKA49</taxon>
    </lineage>
</organism>
<dbReference type="KEGG" id="vg:80831895"/>